<keyword evidence="2" id="KW-0472">Membrane</keyword>
<feature type="region of interest" description="Disordered" evidence="1">
    <location>
        <begin position="142"/>
        <end position="187"/>
    </location>
</feature>
<evidence type="ECO:0000256" key="3">
    <source>
        <dbReference type="SAM" id="SignalP"/>
    </source>
</evidence>
<evidence type="ECO:0000256" key="2">
    <source>
        <dbReference type="SAM" id="Phobius"/>
    </source>
</evidence>
<proteinExistence type="predicted"/>
<dbReference type="AlphaFoldDB" id="A0AAP8LSF8"/>
<keyword evidence="2" id="KW-0812">Transmembrane</keyword>
<evidence type="ECO:0000313" key="5">
    <source>
        <dbReference type="Proteomes" id="UP000234905"/>
    </source>
</evidence>
<comment type="caution">
    <text evidence="4">The sequence shown here is derived from an EMBL/GenBank/DDBJ whole genome shotgun (WGS) entry which is preliminary data.</text>
</comment>
<protein>
    <recommendedName>
        <fullName evidence="6">LPXTG cell wall anchor domain-containing protein</fullName>
    </recommendedName>
</protein>
<sequence>MLNKKAIAVFAAAATLLSGLAFSTPAMADDYSNDSQEEDVDNLILEVLSRANEIVSAGDTNAKGYAEAKALLEVNHEICEAKAKWVAALDEVDNASTEEEKAAAQNKADEAESYYLSLHHPKFDGALNRFVAAIDYFGHSQKNSESADTQSVDTSIPHRVDNSKADNNKTDSDKIDSNKIDSNKTAKLPNTGSSVVLAAVTASMLAGIGAVLCKSRH</sequence>
<gene>
    <name evidence="4" type="ORF">CYJ61_01125</name>
</gene>
<keyword evidence="3" id="KW-0732">Signal</keyword>
<reference evidence="4 5" key="1">
    <citation type="submission" date="2017-12" db="EMBL/GenBank/DDBJ databases">
        <title>Phylogenetic diversity of female urinary microbiome.</title>
        <authorList>
            <person name="Thomas-White K."/>
            <person name="Wolfe A.J."/>
        </authorList>
    </citation>
    <scope>NUCLEOTIDE SEQUENCE [LARGE SCALE GENOMIC DNA]</scope>
    <source>
        <strain evidence="4 5">UMB0682</strain>
    </source>
</reference>
<dbReference type="EMBL" id="PKJN01000001">
    <property type="protein sequence ID" value="PKZ60035.1"/>
    <property type="molecule type" value="Genomic_DNA"/>
</dbReference>
<feature type="chain" id="PRO_5042963863" description="LPXTG cell wall anchor domain-containing protein" evidence="3">
    <location>
        <begin position="29"/>
        <end position="217"/>
    </location>
</feature>
<feature type="compositionally biased region" description="Basic and acidic residues" evidence="1">
    <location>
        <begin position="156"/>
        <end position="184"/>
    </location>
</feature>
<dbReference type="Proteomes" id="UP000234905">
    <property type="component" value="Unassembled WGS sequence"/>
</dbReference>
<feature type="transmembrane region" description="Helical" evidence="2">
    <location>
        <begin position="192"/>
        <end position="213"/>
    </location>
</feature>
<feature type="signal peptide" evidence="3">
    <location>
        <begin position="1"/>
        <end position="28"/>
    </location>
</feature>
<organism evidence="4 5">
    <name type="scientific">Gardnerella vaginalis</name>
    <dbReference type="NCBI Taxonomy" id="2702"/>
    <lineage>
        <taxon>Bacteria</taxon>
        <taxon>Bacillati</taxon>
        <taxon>Actinomycetota</taxon>
        <taxon>Actinomycetes</taxon>
        <taxon>Bifidobacteriales</taxon>
        <taxon>Bifidobacteriaceae</taxon>
        <taxon>Gardnerella</taxon>
    </lineage>
</organism>
<evidence type="ECO:0000313" key="4">
    <source>
        <dbReference type="EMBL" id="PKZ60035.1"/>
    </source>
</evidence>
<keyword evidence="2" id="KW-1133">Transmembrane helix</keyword>
<name>A0AAP8LSF8_GARVA</name>
<accession>A0AAP8LSF8</accession>
<evidence type="ECO:0000256" key="1">
    <source>
        <dbReference type="SAM" id="MobiDB-lite"/>
    </source>
</evidence>
<feature type="compositionally biased region" description="Polar residues" evidence="1">
    <location>
        <begin position="142"/>
        <end position="154"/>
    </location>
</feature>
<evidence type="ECO:0008006" key="6">
    <source>
        <dbReference type="Google" id="ProtNLM"/>
    </source>
</evidence>